<evidence type="ECO:0000256" key="2">
    <source>
        <dbReference type="SAM" id="SignalP"/>
    </source>
</evidence>
<evidence type="ECO:0000313" key="4">
    <source>
        <dbReference type="Proteomes" id="UP001489004"/>
    </source>
</evidence>
<organism evidence="3 4">
    <name type="scientific">[Myrmecia] bisecta</name>
    <dbReference type="NCBI Taxonomy" id="41462"/>
    <lineage>
        <taxon>Eukaryota</taxon>
        <taxon>Viridiplantae</taxon>
        <taxon>Chlorophyta</taxon>
        <taxon>core chlorophytes</taxon>
        <taxon>Trebouxiophyceae</taxon>
        <taxon>Trebouxiales</taxon>
        <taxon>Trebouxiaceae</taxon>
        <taxon>Myrmecia</taxon>
    </lineage>
</organism>
<dbReference type="AlphaFoldDB" id="A0AAW1P133"/>
<accession>A0AAW1P133</accession>
<evidence type="ECO:0000256" key="1">
    <source>
        <dbReference type="SAM" id="MobiDB-lite"/>
    </source>
</evidence>
<sequence>MKLTLLLLVSVILQGYSAAADRLHSRSIRSAEPQPAAGADPMRVAILNRVGYHNEVYTALLQAFSLQGADVTVFSDTNPVAALGIESVIRSWYTKPFRHYEELLPVVCDYSVLVFATWPEVHVPFAEQVVARNCAGQQFLFTVHNPEELETPANLAGLTLAAKVNAQFVALAPHTTAATAAVLQRHNINQPTALFVPIFNVDSAQSSAQESAQGSDTVGAAVAADWDPTSAVAAADPRRNLMEQALTALAALPAKGSQPRSRSLLQATDASNPRAGSAAPRKGFAVQGLFQSHRRNYAQTFEEIAESPELAGNPDFVLHVIGQGNVDVPASLEHRIIIDTALPYKEYYASIRGCLAVLPAFASNMYYTKKASSSVAAAVVCKTPLIADEQLLKSYTYLTEASVYLKTPGETDAACMARVMKMSPEDIASRQAALDAVTQAIYADNAKVVADVLQRAHHVHAVLNQAHHLH</sequence>
<feature type="compositionally biased region" description="Polar residues" evidence="1">
    <location>
        <begin position="258"/>
        <end position="271"/>
    </location>
</feature>
<evidence type="ECO:0008006" key="5">
    <source>
        <dbReference type="Google" id="ProtNLM"/>
    </source>
</evidence>
<proteinExistence type="predicted"/>
<comment type="caution">
    <text evidence="3">The sequence shown here is derived from an EMBL/GenBank/DDBJ whole genome shotgun (WGS) entry which is preliminary data.</text>
</comment>
<feature type="signal peptide" evidence="2">
    <location>
        <begin position="1"/>
        <end position="19"/>
    </location>
</feature>
<protein>
    <recommendedName>
        <fullName evidence="5">Glycosyltransferase</fullName>
    </recommendedName>
</protein>
<reference evidence="3 4" key="1">
    <citation type="journal article" date="2024" name="Nat. Commun.">
        <title>Phylogenomics reveals the evolutionary origins of lichenization in chlorophyte algae.</title>
        <authorList>
            <person name="Puginier C."/>
            <person name="Libourel C."/>
            <person name="Otte J."/>
            <person name="Skaloud P."/>
            <person name="Haon M."/>
            <person name="Grisel S."/>
            <person name="Petersen M."/>
            <person name="Berrin J.G."/>
            <person name="Delaux P.M."/>
            <person name="Dal Grande F."/>
            <person name="Keller J."/>
        </authorList>
    </citation>
    <scope>NUCLEOTIDE SEQUENCE [LARGE SCALE GENOMIC DNA]</scope>
    <source>
        <strain evidence="3 4">SAG 2043</strain>
    </source>
</reference>
<feature type="region of interest" description="Disordered" evidence="1">
    <location>
        <begin position="252"/>
        <end position="280"/>
    </location>
</feature>
<feature type="chain" id="PRO_5043788715" description="Glycosyltransferase" evidence="2">
    <location>
        <begin position="20"/>
        <end position="470"/>
    </location>
</feature>
<keyword evidence="4" id="KW-1185">Reference proteome</keyword>
<evidence type="ECO:0000313" key="3">
    <source>
        <dbReference type="EMBL" id="KAK9803980.1"/>
    </source>
</evidence>
<name>A0AAW1P133_9CHLO</name>
<dbReference type="Proteomes" id="UP001489004">
    <property type="component" value="Unassembled WGS sequence"/>
</dbReference>
<gene>
    <name evidence="3" type="ORF">WJX72_009953</name>
</gene>
<keyword evidence="2" id="KW-0732">Signal</keyword>
<dbReference type="EMBL" id="JALJOR010000019">
    <property type="protein sequence ID" value="KAK9803980.1"/>
    <property type="molecule type" value="Genomic_DNA"/>
</dbReference>